<dbReference type="Proteomes" id="UP000799755">
    <property type="component" value="Unassembled WGS sequence"/>
</dbReference>
<gene>
    <name evidence="1" type="ORF">BDR25DRAFT_300231</name>
</gene>
<evidence type="ECO:0000313" key="1">
    <source>
        <dbReference type="EMBL" id="KAF2477215.1"/>
    </source>
</evidence>
<reference evidence="1" key="1">
    <citation type="journal article" date="2020" name="Stud. Mycol.">
        <title>101 Dothideomycetes genomes: a test case for predicting lifestyles and emergence of pathogens.</title>
        <authorList>
            <person name="Haridas S."/>
            <person name="Albert R."/>
            <person name="Binder M."/>
            <person name="Bloem J."/>
            <person name="Labutti K."/>
            <person name="Salamov A."/>
            <person name="Andreopoulos B."/>
            <person name="Baker S."/>
            <person name="Barry K."/>
            <person name="Bills G."/>
            <person name="Bluhm B."/>
            <person name="Cannon C."/>
            <person name="Castanera R."/>
            <person name="Culley D."/>
            <person name="Daum C."/>
            <person name="Ezra D."/>
            <person name="Gonzalez J."/>
            <person name="Henrissat B."/>
            <person name="Kuo A."/>
            <person name="Liang C."/>
            <person name="Lipzen A."/>
            <person name="Lutzoni F."/>
            <person name="Magnuson J."/>
            <person name="Mondo S."/>
            <person name="Nolan M."/>
            <person name="Ohm R."/>
            <person name="Pangilinan J."/>
            <person name="Park H.-J."/>
            <person name="Ramirez L."/>
            <person name="Alfaro M."/>
            <person name="Sun H."/>
            <person name="Tritt A."/>
            <person name="Yoshinaga Y."/>
            <person name="Zwiers L.-H."/>
            <person name="Turgeon B."/>
            <person name="Goodwin S."/>
            <person name="Spatafora J."/>
            <person name="Crous P."/>
            <person name="Grigoriev I."/>
        </authorList>
    </citation>
    <scope>NUCLEOTIDE SEQUENCE</scope>
    <source>
        <strain evidence="1">ATCC 200398</strain>
    </source>
</reference>
<accession>A0ACB6RFW8</accession>
<name>A0ACB6RFW8_9PLEO</name>
<evidence type="ECO:0000313" key="2">
    <source>
        <dbReference type="Proteomes" id="UP000799755"/>
    </source>
</evidence>
<protein>
    <submittedName>
        <fullName evidence="1">Cytochrome protein</fullName>
    </submittedName>
</protein>
<comment type="caution">
    <text evidence="1">The sequence shown here is derived from an EMBL/GenBank/DDBJ whole genome shotgun (WGS) entry which is preliminary data.</text>
</comment>
<dbReference type="EMBL" id="MU003493">
    <property type="protein sequence ID" value="KAF2477215.1"/>
    <property type="molecule type" value="Genomic_DNA"/>
</dbReference>
<sequence>MPEWNPILGHLPMLPRLLNQLPKGAQQSYCFGLLTRDFPNSDGLFYIDLWPFSLPIIIVSTPELAHQVGQEYDLPKPDSLKPFFKPITGGLGLFMMNGEDHKSSRALFTPGFSANVILEHTGNIVDQAQVYVEILREYANKGEIFSLDAITCWYMMDVIGAVSLDAQLNSQRQHNDLASAMRNQIQRHIREEEMNPFKRYNPMRPIMEWYNGYMMDRYICAELDKRYQEWRSAKLSKPKTKSVIDLVIAEYMRERCAGDTLDVRFKSWACAQIRLFLFVGHDSTAATIVYSFYLLSRHPAALERVRKEHNEVFSADLLITPQLLKEQPQLINQLPYTTAVIKECLRLFPPAAAFRGGLANVSLRGSNGQKYPTDGMGVWVLHDAIHRHPNYWPRPSEFLPERWMVGPDHPLYPPKWAWRPFEYGTRNCIGQTLVMLDVKVTLAMTIREFDIQNAYKEWDQFNSSKGIKTVDGERAYQISAGSSHPADGFPCRVSIRQGK</sequence>
<proteinExistence type="predicted"/>
<organism evidence="1 2">
    <name type="scientific">Lindgomyces ingoldianus</name>
    <dbReference type="NCBI Taxonomy" id="673940"/>
    <lineage>
        <taxon>Eukaryota</taxon>
        <taxon>Fungi</taxon>
        <taxon>Dikarya</taxon>
        <taxon>Ascomycota</taxon>
        <taxon>Pezizomycotina</taxon>
        <taxon>Dothideomycetes</taxon>
        <taxon>Pleosporomycetidae</taxon>
        <taxon>Pleosporales</taxon>
        <taxon>Lindgomycetaceae</taxon>
        <taxon>Lindgomyces</taxon>
    </lineage>
</organism>
<keyword evidence="2" id="KW-1185">Reference proteome</keyword>